<keyword evidence="1" id="KW-0472">Membrane</keyword>
<name>A0A0D1Z8K7_9EURO</name>
<gene>
    <name evidence="2" type="ORF">PV11_05141</name>
</gene>
<feature type="transmembrane region" description="Helical" evidence="1">
    <location>
        <begin position="6"/>
        <end position="28"/>
    </location>
</feature>
<dbReference type="InterPro" id="IPR021100">
    <property type="entry name" value="N-glycosylation_EOS1"/>
</dbReference>
<proteinExistence type="predicted"/>
<evidence type="ECO:0000313" key="2">
    <source>
        <dbReference type="EMBL" id="KIV83083.1"/>
    </source>
</evidence>
<keyword evidence="1" id="KW-0812">Transmembrane</keyword>
<feature type="transmembrane region" description="Helical" evidence="1">
    <location>
        <begin position="76"/>
        <end position="93"/>
    </location>
</feature>
<dbReference type="PANTHER" id="PTHR28147">
    <property type="entry name" value="N-GLYCOSYLATION PROTEIN EOS1"/>
    <property type="match status" value="1"/>
</dbReference>
<dbReference type="AlphaFoldDB" id="A0A0D1Z8K7"/>
<feature type="transmembrane region" description="Helical" evidence="1">
    <location>
        <begin position="40"/>
        <end position="64"/>
    </location>
</feature>
<dbReference type="GO" id="GO:0034599">
    <property type="term" value="P:cellular response to oxidative stress"/>
    <property type="evidence" value="ECO:0007669"/>
    <property type="project" value="InterPro"/>
</dbReference>
<dbReference type="GO" id="GO:0005789">
    <property type="term" value="C:endoplasmic reticulum membrane"/>
    <property type="evidence" value="ECO:0007669"/>
    <property type="project" value="InterPro"/>
</dbReference>
<dbReference type="Proteomes" id="UP000053599">
    <property type="component" value="Unassembled WGS sequence"/>
</dbReference>
<dbReference type="Pfam" id="PF12326">
    <property type="entry name" value="EOS1"/>
    <property type="match status" value="1"/>
</dbReference>
<dbReference type="HOGENOM" id="CLU_139871_0_0_1"/>
<keyword evidence="1" id="KW-1133">Transmembrane helix</keyword>
<evidence type="ECO:0000256" key="1">
    <source>
        <dbReference type="SAM" id="Phobius"/>
    </source>
</evidence>
<reference evidence="2 3" key="1">
    <citation type="submission" date="2015-01" db="EMBL/GenBank/DDBJ databases">
        <title>The Genome Sequence of Exophiala sideris CBS121828.</title>
        <authorList>
            <consortium name="The Broad Institute Genomics Platform"/>
            <person name="Cuomo C."/>
            <person name="de Hoog S."/>
            <person name="Gorbushina A."/>
            <person name="Stielow B."/>
            <person name="Teixiera M."/>
            <person name="Abouelleil A."/>
            <person name="Chapman S.B."/>
            <person name="Priest M."/>
            <person name="Young S.K."/>
            <person name="Wortman J."/>
            <person name="Nusbaum C."/>
            <person name="Birren B."/>
        </authorList>
    </citation>
    <scope>NUCLEOTIDE SEQUENCE [LARGE SCALE GENOMIC DNA]</scope>
    <source>
        <strain evidence="2 3">CBS 121828</strain>
    </source>
</reference>
<accession>A0A0D1Z8K7</accession>
<protein>
    <submittedName>
        <fullName evidence="2">Uncharacterized protein</fullName>
    </submittedName>
</protein>
<sequence length="163" mass="18833">MAIAQIALSFLWAAAAAYLAHMFVSSLMARWLLHYSPFAVLVRLCSLSILLSFACMQIFRFSAALEPDIFKLSRSLLAWIISSIVLMLVYFCTQQDIAVEGDKDDRRRRQILRLKCLYVISACSLFSLLVFICLVQFDRVPVQVFWWEESVVPVLSRWSKREL</sequence>
<evidence type="ECO:0000313" key="3">
    <source>
        <dbReference type="Proteomes" id="UP000053599"/>
    </source>
</evidence>
<dbReference type="OrthoDB" id="10248435at2759"/>
<dbReference type="PANTHER" id="PTHR28147:SF1">
    <property type="entry name" value="N-GLYCOSYLATION PROTEIN EOS1"/>
    <property type="match status" value="1"/>
</dbReference>
<organism evidence="2 3">
    <name type="scientific">Exophiala sideris</name>
    <dbReference type="NCBI Taxonomy" id="1016849"/>
    <lineage>
        <taxon>Eukaryota</taxon>
        <taxon>Fungi</taxon>
        <taxon>Dikarya</taxon>
        <taxon>Ascomycota</taxon>
        <taxon>Pezizomycotina</taxon>
        <taxon>Eurotiomycetes</taxon>
        <taxon>Chaetothyriomycetidae</taxon>
        <taxon>Chaetothyriales</taxon>
        <taxon>Herpotrichiellaceae</taxon>
        <taxon>Exophiala</taxon>
    </lineage>
</organism>
<dbReference type="EMBL" id="KN846952">
    <property type="protein sequence ID" value="KIV83083.1"/>
    <property type="molecule type" value="Genomic_DNA"/>
</dbReference>
<dbReference type="GO" id="GO:0006487">
    <property type="term" value="P:protein N-linked glycosylation"/>
    <property type="evidence" value="ECO:0007669"/>
    <property type="project" value="TreeGrafter"/>
</dbReference>
<feature type="transmembrane region" description="Helical" evidence="1">
    <location>
        <begin position="114"/>
        <end position="137"/>
    </location>
</feature>